<dbReference type="Pfam" id="PF01545">
    <property type="entry name" value="Cation_efflux"/>
    <property type="match status" value="1"/>
</dbReference>
<keyword evidence="7" id="KW-0406">Ion transport</keyword>
<evidence type="ECO:0000256" key="10">
    <source>
        <dbReference type="SAM" id="Phobius"/>
    </source>
</evidence>
<keyword evidence="14" id="KW-1185">Reference proteome</keyword>
<evidence type="ECO:0000256" key="2">
    <source>
        <dbReference type="ARBA" id="ARBA00008873"/>
    </source>
</evidence>
<evidence type="ECO:0000313" key="13">
    <source>
        <dbReference type="EnsemblMetazoa" id="G5865.1:cds"/>
    </source>
</evidence>
<keyword evidence="6 10" id="KW-1133">Transmembrane helix</keyword>
<feature type="domain" description="Cation efflux protein transmembrane" evidence="11">
    <location>
        <begin position="196"/>
        <end position="455"/>
    </location>
</feature>
<keyword evidence="8 10" id="KW-0472">Membrane</keyword>
<dbReference type="PANTHER" id="PTHR11562">
    <property type="entry name" value="CATION EFFLUX PROTEIN/ ZINC TRANSPORTER"/>
    <property type="match status" value="1"/>
</dbReference>
<comment type="similarity">
    <text evidence="2">Belongs to the cation diffusion facilitator (CDF) transporter (TC 2.A.4) family. SLC30A subfamily.</text>
</comment>
<evidence type="ECO:0000313" key="14">
    <source>
        <dbReference type="Proteomes" id="UP000005408"/>
    </source>
</evidence>
<evidence type="ECO:0000256" key="5">
    <source>
        <dbReference type="ARBA" id="ARBA00022906"/>
    </source>
</evidence>
<dbReference type="InterPro" id="IPR002524">
    <property type="entry name" value="Cation_efflux"/>
</dbReference>
<keyword evidence="5" id="KW-0864">Zinc transport</keyword>
<evidence type="ECO:0008006" key="15">
    <source>
        <dbReference type="Google" id="ProtNLM"/>
    </source>
</evidence>
<keyword evidence="3" id="KW-0813">Transport</keyword>
<feature type="transmembrane region" description="Helical" evidence="10">
    <location>
        <begin position="398"/>
        <end position="418"/>
    </location>
</feature>
<feature type="transmembrane region" description="Helical" evidence="10">
    <location>
        <begin position="430"/>
        <end position="450"/>
    </location>
</feature>
<keyword evidence="5" id="KW-0862">Zinc</keyword>
<dbReference type="InterPro" id="IPR027470">
    <property type="entry name" value="Cation_efflux_CTD"/>
</dbReference>
<evidence type="ECO:0000256" key="3">
    <source>
        <dbReference type="ARBA" id="ARBA00022448"/>
    </source>
</evidence>
<dbReference type="SUPFAM" id="SSF161111">
    <property type="entry name" value="Cation efflux protein transmembrane domain-like"/>
    <property type="match status" value="1"/>
</dbReference>
<keyword evidence="4 10" id="KW-0812">Transmembrane</keyword>
<organism evidence="13 14">
    <name type="scientific">Magallana gigas</name>
    <name type="common">Pacific oyster</name>
    <name type="synonym">Crassostrea gigas</name>
    <dbReference type="NCBI Taxonomy" id="29159"/>
    <lineage>
        <taxon>Eukaryota</taxon>
        <taxon>Metazoa</taxon>
        <taxon>Spiralia</taxon>
        <taxon>Lophotrochozoa</taxon>
        <taxon>Mollusca</taxon>
        <taxon>Bivalvia</taxon>
        <taxon>Autobranchia</taxon>
        <taxon>Pteriomorphia</taxon>
        <taxon>Ostreida</taxon>
        <taxon>Ostreoidea</taxon>
        <taxon>Ostreidae</taxon>
        <taxon>Magallana</taxon>
    </lineage>
</organism>
<dbReference type="InterPro" id="IPR027469">
    <property type="entry name" value="Cation_efflux_TMD_sf"/>
</dbReference>
<dbReference type="GO" id="GO:0005886">
    <property type="term" value="C:plasma membrane"/>
    <property type="evidence" value="ECO:0007669"/>
    <property type="project" value="TreeGrafter"/>
</dbReference>
<evidence type="ECO:0000256" key="7">
    <source>
        <dbReference type="ARBA" id="ARBA00023065"/>
    </source>
</evidence>
<proteinExistence type="inferred from homology"/>
<dbReference type="SUPFAM" id="SSF160240">
    <property type="entry name" value="Cation efflux protein cytoplasmic domain-like"/>
    <property type="match status" value="1"/>
</dbReference>
<feature type="region of interest" description="Disordered" evidence="9">
    <location>
        <begin position="335"/>
        <end position="355"/>
    </location>
</feature>
<evidence type="ECO:0000256" key="6">
    <source>
        <dbReference type="ARBA" id="ARBA00022989"/>
    </source>
</evidence>
<dbReference type="Gene3D" id="1.20.1510.10">
    <property type="entry name" value="Cation efflux protein transmembrane domain"/>
    <property type="match status" value="1"/>
</dbReference>
<accession>A0A8W8NM50</accession>
<dbReference type="GO" id="GO:0010043">
    <property type="term" value="P:response to zinc ion"/>
    <property type="evidence" value="ECO:0007669"/>
    <property type="project" value="TreeGrafter"/>
</dbReference>
<evidence type="ECO:0000256" key="4">
    <source>
        <dbReference type="ARBA" id="ARBA00022692"/>
    </source>
</evidence>
<dbReference type="OMA" id="DSHEFHE"/>
<feature type="compositionally biased region" description="Basic residues" evidence="9">
    <location>
        <begin position="335"/>
        <end position="348"/>
    </location>
</feature>
<dbReference type="NCBIfam" id="TIGR01297">
    <property type="entry name" value="CDF"/>
    <property type="match status" value="1"/>
</dbReference>
<evidence type="ECO:0000259" key="12">
    <source>
        <dbReference type="Pfam" id="PF16916"/>
    </source>
</evidence>
<dbReference type="OrthoDB" id="9944568at2759"/>
<evidence type="ECO:0000256" key="1">
    <source>
        <dbReference type="ARBA" id="ARBA00004141"/>
    </source>
</evidence>
<feature type="transmembrane region" description="Helical" evidence="10">
    <location>
        <begin position="300"/>
        <end position="320"/>
    </location>
</feature>
<feature type="region of interest" description="Disordered" evidence="9">
    <location>
        <begin position="108"/>
        <end position="145"/>
    </location>
</feature>
<dbReference type="InterPro" id="IPR036837">
    <property type="entry name" value="Cation_efflux_CTD_sf"/>
</dbReference>
<sequence>MAEGSNRENYVSLPNENSGFGVNIGLEIKGDIENSSSTDMSASTMEIGPFVSADVDRPMDNSSVTTANNINEGLWPKEAERDDLLFHDSDNDQEFVWDSLRGGTMPKLNLLEDMHDGNANNSVPHENDGVKKKSSRESDRLLSSSSDGLYSEYNVQEHGSGNGTVLQMDNDESEDPMWHCHLDSPAKVDRVARNQLIAISVICVIFMIGEIIGGVFSHSVALFTDVAHLASDLISFLISLLALYLSTKPASKRMSMGYYRIEVLGALVSILMIWLVTGVLCYTAAKRIITGDYTSVEPTYMLATAVSGVIFNVIMGVVLISQKCGSATSNLKFGHSHGHGHSHSHGHSHNSLSVSSDRPDIAYQPLLSPASQEDLLDSVEGETESPVHKHENINIRAAFIHVIGDIIQSLGVLIASLIIKFTDGDEYKLADPICTFVFSILVIITTVRVLRDTLHVVMEAVPKDMDFHQILNDIKSIPGVKSAHSLALWALTVDKNAVTVHISVDGSNDHQAILERTSKMLRTKYKFIFTTIQVETHQSSIMDSCRHCSIPNT</sequence>
<evidence type="ECO:0000256" key="9">
    <source>
        <dbReference type="SAM" id="MobiDB-lite"/>
    </source>
</evidence>
<dbReference type="GO" id="GO:0005385">
    <property type="term" value="F:zinc ion transmembrane transporter activity"/>
    <property type="evidence" value="ECO:0007669"/>
    <property type="project" value="TreeGrafter"/>
</dbReference>
<dbReference type="AlphaFoldDB" id="A0A8W8NM50"/>
<feature type="compositionally biased region" description="Basic and acidic residues" evidence="9">
    <location>
        <begin position="125"/>
        <end position="140"/>
    </location>
</feature>
<dbReference type="InterPro" id="IPR050681">
    <property type="entry name" value="CDF/SLC30A"/>
</dbReference>
<dbReference type="InterPro" id="IPR058533">
    <property type="entry name" value="Cation_efflux_TM"/>
</dbReference>
<feature type="transmembrane region" description="Helical" evidence="10">
    <location>
        <begin position="196"/>
        <end position="220"/>
    </location>
</feature>
<dbReference type="Proteomes" id="UP000005408">
    <property type="component" value="Unassembled WGS sequence"/>
</dbReference>
<reference evidence="13" key="1">
    <citation type="submission" date="2022-08" db="UniProtKB">
        <authorList>
            <consortium name="EnsemblMetazoa"/>
        </authorList>
    </citation>
    <scope>IDENTIFICATION</scope>
    <source>
        <strain evidence="13">05x7-T-G4-1.051#20</strain>
    </source>
</reference>
<dbReference type="Pfam" id="PF16916">
    <property type="entry name" value="ZT_dimer"/>
    <property type="match status" value="1"/>
</dbReference>
<protein>
    <recommendedName>
        <fullName evidence="15">Zinc transporter 2</fullName>
    </recommendedName>
</protein>
<evidence type="ECO:0000256" key="8">
    <source>
        <dbReference type="ARBA" id="ARBA00023136"/>
    </source>
</evidence>
<comment type="subcellular location">
    <subcellularLocation>
        <location evidence="1">Membrane</location>
        <topology evidence="1">Multi-pass membrane protein</topology>
    </subcellularLocation>
</comment>
<name>A0A8W8NM50_MAGGI</name>
<dbReference type="PANTHER" id="PTHR11562:SF84">
    <property type="entry name" value="LD05335P"/>
    <property type="match status" value="1"/>
</dbReference>
<dbReference type="EnsemblMetazoa" id="G5865.1">
    <property type="protein sequence ID" value="G5865.1:cds"/>
    <property type="gene ID" value="G5865"/>
</dbReference>
<feature type="transmembrane region" description="Helical" evidence="10">
    <location>
        <begin position="257"/>
        <end position="280"/>
    </location>
</feature>
<feature type="transmembrane region" description="Helical" evidence="10">
    <location>
        <begin position="226"/>
        <end position="245"/>
    </location>
</feature>
<feature type="domain" description="Cation efflux protein cytoplasmic" evidence="12">
    <location>
        <begin position="462"/>
        <end position="536"/>
    </location>
</feature>
<evidence type="ECO:0000259" key="11">
    <source>
        <dbReference type="Pfam" id="PF01545"/>
    </source>
</evidence>